<dbReference type="InterPro" id="IPR052521">
    <property type="entry name" value="Cell_div_SPOR-domain"/>
</dbReference>
<protein>
    <submittedName>
        <fullName evidence="3">SPOR domain-containing protein</fullName>
    </submittedName>
</protein>
<name>A0ABU9TTM7_9GAMM</name>
<dbReference type="RefSeq" id="WP_342854468.1">
    <property type="nucleotide sequence ID" value="NZ_JBBMRA010000008.1"/>
</dbReference>
<dbReference type="PROSITE" id="PS51724">
    <property type="entry name" value="SPOR"/>
    <property type="match status" value="1"/>
</dbReference>
<dbReference type="EMBL" id="JBBMRA010000008">
    <property type="protein sequence ID" value="MEM5536776.1"/>
    <property type="molecule type" value="Genomic_DNA"/>
</dbReference>
<dbReference type="SUPFAM" id="SSF110997">
    <property type="entry name" value="Sporulation related repeat"/>
    <property type="match status" value="1"/>
</dbReference>
<evidence type="ECO:0000313" key="3">
    <source>
        <dbReference type="EMBL" id="MEM5536776.1"/>
    </source>
</evidence>
<reference evidence="3 4" key="1">
    <citation type="submission" date="2024-03" db="EMBL/GenBank/DDBJ databases">
        <title>Community enrichment and isolation of bacterial strains for fucoidan degradation.</title>
        <authorList>
            <person name="Sichert A."/>
        </authorList>
    </citation>
    <scope>NUCLEOTIDE SEQUENCE [LARGE SCALE GENOMIC DNA]</scope>
    <source>
        <strain evidence="3 4">AS76</strain>
    </source>
</reference>
<organism evidence="3 4">
    <name type="scientific">Neptuniibacter pectenicola</name>
    <dbReference type="NCBI Taxonomy" id="1806669"/>
    <lineage>
        <taxon>Bacteria</taxon>
        <taxon>Pseudomonadati</taxon>
        <taxon>Pseudomonadota</taxon>
        <taxon>Gammaproteobacteria</taxon>
        <taxon>Oceanospirillales</taxon>
        <taxon>Oceanospirillaceae</taxon>
        <taxon>Neptuniibacter</taxon>
    </lineage>
</organism>
<evidence type="ECO:0000313" key="4">
    <source>
        <dbReference type="Proteomes" id="UP001449225"/>
    </source>
</evidence>
<sequence length="215" mass="23677">MASRKDYAKNKRGAASASRSRPTPKKAPAKVKKRFPTGLLALTLILLGGLGYGLFKLTQVTPGSEATPITHIAPKAAPKSSPKVAPKTPAASTPPVIEKSTTTENTNRFEFYEMLKESEVETAKVDVYKSTPKNAKSEHSYLLQAGSFKVKADAERMRAQLILQGLPNVHTDTSKNKDGTLWYRVRLGPFDNRSKLSKAYDKLVQLNIQPLRIKQ</sequence>
<keyword evidence="4" id="KW-1185">Reference proteome</keyword>
<feature type="compositionally biased region" description="Basic residues" evidence="1">
    <location>
        <begin position="22"/>
        <end position="31"/>
    </location>
</feature>
<gene>
    <name evidence="3" type="ORF">WNY58_10275</name>
</gene>
<dbReference type="Gene3D" id="3.30.70.1070">
    <property type="entry name" value="Sporulation related repeat"/>
    <property type="match status" value="1"/>
</dbReference>
<comment type="caution">
    <text evidence="3">The sequence shown here is derived from an EMBL/GenBank/DDBJ whole genome shotgun (WGS) entry which is preliminary data.</text>
</comment>
<proteinExistence type="predicted"/>
<dbReference type="PANTHER" id="PTHR38687">
    <property type="entry name" value="CELL DIVISION PROTEIN DEDD-RELATED"/>
    <property type="match status" value="1"/>
</dbReference>
<feature type="region of interest" description="Disordered" evidence="1">
    <location>
        <begin position="72"/>
        <end position="103"/>
    </location>
</feature>
<feature type="region of interest" description="Disordered" evidence="1">
    <location>
        <begin position="1"/>
        <end position="31"/>
    </location>
</feature>
<dbReference type="InterPro" id="IPR036680">
    <property type="entry name" value="SPOR-like_sf"/>
</dbReference>
<evidence type="ECO:0000259" key="2">
    <source>
        <dbReference type="PROSITE" id="PS51724"/>
    </source>
</evidence>
<dbReference type="InterPro" id="IPR007730">
    <property type="entry name" value="SPOR-like_dom"/>
</dbReference>
<dbReference type="Proteomes" id="UP001449225">
    <property type="component" value="Unassembled WGS sequence"/>
</dbReference>
<evidence type="ECO:0000256" key="1">
    <source>
        <dbReference type="SAM" id="MobiDB-lite"/>
    </source>
</evidence>
<dbReference type="Pfam" id="PF05036">
    <property type="entry name" value="SPOR"/>
    <property type="match status" value="1"/>
</dbReference>
<accession>A0ABU9TTM7</accession>
<feature type="domain" description="SPOR" evidence="2">
    <location>
        <begin position="135"/>
        <end position="215"/>
    </location>
</feature>